<dbReference type="EMBL" id="CP000746">
    <property type="protein sequence ID" value="ABR74167.1"/>
    <property type="molecule type" value="Genomic_DNA"/>
</dbReference>
<dbReference type="eggNOG" id="COG5266">
    <property type="taxonomic scope" value="Bacteria"/>
</dbReference>
<protein>
    <submittedName>
        <fullName evidence="2">Putative ABC-type Co2+ transport system, periplasmic component</fullName>
    </submittedName>
</protein>
<reference evidence="3" key="1">
    <citation type="journal article" date="2010" name="BMC Genomics">
        <title>A genomic perspective on the potential of Actinobacillus succinogenes for industrial succinate production.</title>
        <authorList>
            <person name="McKinlay J.B."/>
            <person name="Laivenieks M."/>
            <person name="Schindler B.D."/>
            <person name="McKinlay A.A."/>
            <person name="Siddaramappa S."/>
            <person name="Challacombe J.F."/>
            <person name="Lowry S.R."/>
            <person name="Clum A."/>
            <person name="Lapidus A.L."/>
            <person name="Burkhart K.B."/>
            <person name="Harkins V."/>
            <person name="Vieille C."/>
        </authorList>
    </citation>
    <scope>NUCLEOTIDE SEQUENCE [LARGE SCALE GENOMIC DNA]</scope>
    <source>
        <strain evidence="3">ATCC 55618 / DSM 22257 / CCUG 43843 / 130Z</strain>
    </source>
</reference>
<dbReference type="InterPro" id="IPR019613">
    <property type="entry name" value="DUF4198"/>
</dbReference>
<dbReference type="Proteomes" id="UP000001114">
    <property type="component" value="Chromosome"/>
</dbReference>
<gene>
    <name evidence="2" type="ordered locus">Asuc_0797</name>
</gene>
<dbReference type="KEGG" id="asu:Asuc_0797"/>
<dbReference type="AlphaFoldDB" id="A6VMH0"/>
<evidence type="ECO:0000256" key="1">
    <source>
        <dbReference type="SAM" id="SignalP"/>
    </source>
</evidence>
<dbReference type="OrthoDB" id="5368503at2"/>
<feature type="chain" id="PRO_5002704114" evidence="1">
    <location>
        <begin position="19"/>
        <end position="234"/>
    </location>
</feature>
<dbReference type="HOGENOM" id="CLU_096093_2_0_6"/>
<keyword evidence="1" id="KW-0732">Signal</keyword>
<keyword evidence="3" id="KW-1185">Reference proteome</keyword>
<evidence type="ECO:0000313" key="2">
    <source>
        <dbReference type="EMBL" id="ABR74167.1"/>
    </source>
</evidence>
<evidence type="ECO:0000313" key="3">
    <source>
        <dbReference type="Proteomes" id="UP000001114"/>
    </source>
</evidence>
<accession>A6VMH0</accession>
<dbReference type="STRING" id="339671.Asuc_0797"/>
<proteinExistence type="predicted"/>
<sequence length="234" mass="25830">MKKTVFILTALFAFPALAHNVWLEKVPQQNSDYVLKFGHETTETYPESKVKSVQAINADGKQGKVDLSFHPGQDGKGETHIKADNAAIVYVQFDNGIWSKLPNGKFVEKSKKDVPDAEFSLNPMKFGKAVLSWNEQATKPHNMRYELVPQAKPVAGKPLAILVLHNGNPVAGIPVGAGEDQQNNLSDENGIALFTPSPGTNKVRAEFNEKATDNPDYSDRSIEYMLTFDTDDNK</sequence>
<organism evidence="2 3">
    <name type="scientific">Actinobacillus succinogenes (strain ATCC 55618 / DSM 22257 / CCUG 43843 / 130Z)</name>
    <dbReference type="NCBI Taxonomy" id="339671"/>
    <lineage>
        <taxon>Bacteria</taxon>
        <taxon>Pseudomonadati</taxon>
        <taxon>Pseudomonadota</taxon>
        <taxon>Gammaproteobacteria</taxon>
        <taxon>Pasteurellales</taxon>
        <taxon>Pasteurellaceae</taxon>
        <taxon>Actinobacillus</taxon>
    </lineage>
</organism>
<dbReference type="RefSeq" id="WP_012072545.1">
    <property type="nucleotide sequence ID" value="NC_009655.1"/>
</dbReference>
<dbReference type="Pfam" id="PF10670">
    <property type="entry name" value="DUF4198"/>
    <property type="match status" value="1"/>
</dbReference>
<name>A6VMH0_ACTSZ</name>
<feature type="signal peptide" evidence="1">
    <location>
        <begin position="1"/>
        <end position="18"/>
    </location>
</feature>